<dbReference type="PANTHER" id="PTHR47592">
    <property type="entry name" value="PBF68 PROTEIN"/>
    <property type="match status" value="1"/>
</dbReference>
<protein>
    <submittedName>
        <fullName evidence="4">Mitochondrial protein</fullName>
    </submittedName>
</protein>
<reference evidence="4" key="2">
    <citation type="journal article" date="2024" name="Plant">
        <title>Genomic evolution and insights into agronomic trait innovations of Sesamum species.</title>
        <authorList>
            <person name="Miao H."/>
            <person name="Wang L."/>
            <person name="Qu L."/>
            <person name="Liu H."/>
            <person name="Sun Y."/>
            <person name="Le M."/>
            <person name="Wang Q."/>
            <person name="Wei S."/>
            <person name="Zheng Y."/>
            <person name="Lin W."/>
            <person name="Duan Y."/>
            <person name="Cao H."/>
            <person name="Xiong S."/>
            <person name="Wang X."/>
            <person name="Wei L."/>
            <person name="Li C."/>
            <person name="Ma Q."/>
            <person name="Ju M."/>
            <person name="Zhao R."/>
            <person name="Li G."/>
            <person name="Mu C."/>
            <person name="Tian Q."/>
            <person name="Mei H."/>
            <person name="Zhang T."/>
            <person name="Gao T."/>
            <person name="Zhang H."/>
        </authorList>
    </citation>
    <scope>NUCLEOTIDE SEQUENCE</scope>
    <source>
        <strain evidence="4">KEN1</strain>
    </source>
</reference>
<dbReference type="EMBL" id="JACGWN010000001">
    <property type="protein sequence ID" value="KAL0462589.1"/>
    <property type="molecule type" value="Genomic_DNA"/>
</dbReference>
<proteinExistence type="predicted"/>
<dbReference type="Pfam" id="PF13976">
    <property type="entry name" value="gag_pre-integrs"/>
    <property type="match status" value="1"/>
</dbReference>
<evidence type="ECO:0000259" key="1">
    <source>
        <dbReference type="Pfam" id="PF13976"/>
    </source>
</evidence>
<dbReference type="PANTHER" id="PTHR47592:SF27">
    <property type="entry name" value="OS08G0421700 PROTEIN"/>
    <property type="match status" value="1"/>
</dbReference>
<dbReference type="InterPro" id="IPR025724">
    <property type="entry name" value="GAG-pre-integrase_dom"/>
</dbReference>
<dbReference type="InterPro" id="IPR054722">
    <property type="entry name" value="PolX-like_BBD"/>
</dbReference>
<dbReference type="Pfam" id="PF25597">
    <property type="entry name" value="SH3_retrovirus"/>
    <property type="match status" value="1"/>
</dbReference>
<feature type="domain" description="GAG-pre-integrase" evidence="1">
    <location>
        <begin position="134"/>
        <end position="185"/>
    </location>
</feature>
<gene>
    <name evidence="4" type="ORF">Slati_0146500</name>
</gene>
<sequence>MVCDVNNVNSLNMHEWLIDPGCTFHMSPFRKIFTNFESGNSGFVSMANEKRCEIKGLGDICLMFKDGYKLTLKNVRYVPDLSHNLISCAALEEEGLEGRWGKGVMKIMKGSLTVFKAERKQNLYVCSVDYDILAASVMDDDKTSLWHKRLGHISEKGLELLKKDGVLIDKIDKLKFCDDCVLGKQHKVHFPVFPYPNPSSSSSILDYVHADVWGPSNTPTQGDKLEPRSQKCVFIGYPQGVKGYRLWLRSQSGFKVIIIKDVVFNETEMPCLNNQKEKKSDIENTFNKVESFIEDNQ</sequence>
<dbReference type="InterPro" id="IPR057670">
    <property type="entry name" value="SH3_retrovirus"/>
</dbReference>
<evidence type="ECO:0000259" key="2">
    <source>
        <dbReference type="Pfam" id="PF22936"/>
    </source>
</evidence>
<name>A0AAW2YA51_9LAMI</name>
<feature type="domain" description="Retroviral polymerase SH3-like" evidence="3">
    <location>
        <begin position="219"/>
        <end position="274"/>
    </location>
</feature>
<dbReference type="AlphaFoldDB" id="A0AAW2YA51"/>
<organism evidence="4">
    <name type="scientific">Sesamum latifolium</name>
    <dbReference type="NCBI Taxonomy" id="2727402"/>
    <lineage>
        <taxon>Eukaryota</taxon>
        <taxon>Viridiplantae</taxon>
        <taxon>Streptophyta</taxon>
        <taxon>Embryophyta</taxon>
        <taxon>Tracheophyta</taxon>
        <taxon>Spermatophyta</taxon>
        <taxon>Magnoliopsida</taxon>
        <taxon>eudicotyledons</taxon>
        <taxon>Gunneridae</taxon>
        <taxon>Pentapetalae</taxon>
        <taxon>asterids</taxon>
        <taxon>lamiids</taxon>
        <taxon>Lamiales</taxon>
        <taxon>Pedaliaceae</taxon>
        <taxon>Sesamum</taxon>
    </lineage>
</organism>
<feature type="domain" description="Retrovirus-related Pol polyprotein from transposon TNT 1-94-like beta-barrel" evidence="2">
    <location>
        <begin position="16"/>
        <end position="95"/>
    </location>
</feature>
<evidence type="ECO:0000259" key="3">
    <source>
        <dbReference type="Pfam" id="PF25597"/>
    </source>
</evidence>
<accession>A0AAW2YA51</accession>
<comment type="caution">
    <text evidence="4">The sequence shown here is derived from an EMBL/GenBank/DDBJ whole genome shotgun (WGS) entry which is preliminary data.</text>
</comment>
<evidence type="ECO:0000313" key="4">
    <source>
        <dbReference type="EMBL" id="KAL0462589.1"/>
    </source>
</evidence>
<dbReference type="Pfam" id="PF22936">
    <property type="entry name" value="Pol_BBD"/>
    <property type="match status" value="1"/>
</dbReference>
<reference evidence="4" key="1">
    <citation type="submission" date="2020-06" db="EMBL/GenBank/DDBJ databases">
        <authorList>
            <person name="Li T."/>
            <person name="Hu X."/>
            <person name="Zhang T."/>
            <person name="Song X."/>
            <person name="Zhang H."/>
            <person name="Dai N."/>
            <person name="Sheng W."/>
            <person name="Hou X."/>
            <person name="Wei L."/>
        </authorList>
    </citation>
    <scope>NUCLEOTIDE SEQUENCE</scope>
    <source>
        <strain evidence="4">KEN1</strain>
        <tissue evidence="4">Leaf</tissue>
    </source>
</reference>